<dbReference type="SUPFAM" id="SSF140652">
    <property type="entry name" value="YozE-like"/>
    <property type="match status" value="1"/>
</dbReference>
<organism evidence="1 2">
    <name type="scientific">Staphylococcus hyicus</name>
    <dbReference type="NCBI Taxonomy" id="1284"/>
    <lineage>
        <taxon>Bacteria</taxon>
        <taxon>Bacillati</taxon>
        <taxon>Bacillota</taxon>
        <taxon>Bacilli</taxon>
        <taxon>Bacillales</taxon>
        <taxon>Staphylococcaceae</taxon>
        <taxon>Staphylococcus</taxon>
    </lineage>
</organism>
<evidence type="ECO:0000313" key="2">
    <source>
        <dbReference type="Proteomes" id="UP000285625"/>
    </source>
</evidence>
<dbReference type="KEGG" id="shu:SHYC_02535"/>
<dbReference type="Pfam" id="PF06855">
    <property type="entry name" value="YozE_SAM_like"/>
    <property type="match status" value="1"/>
</dbReference>
<dbReference type="EMBL" id="QXVO01000001">
    <property type="protein sequence ID" value="RIO47820.1"/>
    <property type="molecule type" value="Genomic_DNA"/>
</dbReference>
<dbReference type="AlphaFoldDB" id="A0A0A8HML0"/>
<name>A0A0A8HML0_STAHY</name>
<sequence>MSFYDFMLAFHGDETPLGELATFLMNDNDFPRDLIHPNDILAYFHKETTVDNNIIETVKRALQLYANSKGLL</sequence>
<proteinExistence type="predicted"/>
<gene>
    <name evidence="1" type="ORF">BUZ57_00355</name>
</gene>
<evidence type="ECO:0000313" key="1">
    <source>
        <dbReference type="EMBL" id="RIO47820.1"/>
    </source>
</evidence>
<reference evidence="1 2" key="1">
    <citation type="journal article" date="2016" name="Front. Microbiol.">
        <title>Comprehensive Phylogenetic Analysis of Bovine Non-aureus Staphylococci Species Based on Whole-Genome Sequencing.</title>
        <authorList>
            <person name="Naushad S."/>
            <person name="Barkema H.W."/>
            <person name="Luby C."/>
            <person name="Condas L.A."/>
            <person name="Nobrega D.B."/>
            <person name="Carson D.A."/>
            <person name="De Buck J."/>
        </authorList>
    </citation>
    <scope>NUCLEOTIDE SEQUENCE [LARGE SCALE GENOMIC DNA]</scope>
    <source>
        <strain evidence="1 2">SNUC 5959</strain>
    </source>
</reference>
<accession>A0A0A8HML0</accession>
<dbReference type="Gene3D" id="1.10.150.260">
    <property type="entry name" value="YozE SAM-like"/>
    <property type="match status" value="1"/>
</dbReference>
<dbReference type="GeneID" id="41072343"/>
<dbReference type="InterPro" id="IPR023089">
    <property type="entry name" value="YozE_SAM-like"/>
</dbReference>
<comment type="caution">
    <text evidence="1">The sequence shown here is derived from an EMBL/GenBank/DDBJ whole genome shotgun (WGS) entry which is preliminary data.</text>
</comment>
<protein>
    <submittedName>
        <fullName evidence="1">Uncharacterized protein</fullName>
    </submittedName>
</protein>
<dbReference type="STRING" id="1284.SHYC_02535"/>
<dbReference type="RefSeq" id="WP_039647504.1">
    <property type="nucleotide sequence ID" value="NZ_CP008747.1"/>
</dbReference>
<dbReference type="Proteomes" id="UP000285625">
    <property type="component" value="Unassembled WGS sequence"/>
</dbReference>
<dbReference type="HOGENOM" id="CLU_189244_2_0_9"/>
<dbReference type="InterPro" id="IPR036806">
    <property type="entry name" value="YozE_SAM-like_sf"/>
</dbReference>